<evidence type="ECO:0000313" key="10">
    <source>
        <dbReference type="Proteomes" id="UP000838763"/>
    </source>
</evidence>
<evidence type="ECO:0000256" key="2">
    <source>
        <dbReference type="ARBA" id="ARBA00022517"/>
    </source>
</evidence>
<comment type="caution">
    <text evidence="9">The sequence shown here is derived from an EMBL/GenBank/DDBJ whole genome shotgun (WGS) entry which is preliminary data.</text>
</comment>
<dbReference type="PANTHER" id="PTHR31633:SF1">
    <property type="entry name" value="H_ACA RIBONUCLEOPROTEIN COMPLEX NON-CORE SUBUNIT NAF1"/>
    <property type="match status" value="1"/>
</dbReference>
<dbReference type="FunFam" id="2.40.10.230:FF:000002">
    <property type="entry name" value="H/ACA ribonucleoprotein complex non-core subunit NAF1"/>
    <property type="match status" value="1"/>
</dbReference>
<keyword evidence="10" id="KW-1185">Reference proteome</keyword>
<feature type="region of interest" description="Disordered" evidence="8">
    <location>
        <begin position="1"/>
        <end position="62"/>
    </location>
</feature>
<sequence>SDSSDSSSEEDSDDEQFQGLSIEETARLLMEADAGSDDEERGDRNPRSQVRTKNELPEAIMPKPDVTITPEMKIEELGAIEHIVDTTLVIKAYTPGEYQVIDSGSVLCTAERTVIGALADVLGKVQEPLYTVSFNSPEEISEAGLQVGTKVFYSVNHANYVFTQAIKNLKGSDASNLHDEEVAEDEAEFSDDEKEAEYKRRLKQKRRERQGGDSRGRGGQRGPHPLRNEMSNGGPSSGLSYDDGGEDDGPYKPLSRPPGYGAGGFGGASEEPPPALTGLNGAGEGHSQGDEAANREDVASAEAEVDLATAPMRRREMDIRCPSGSTAVFSA</sequence>
<dbReference type="InterPro" id="IPR007504">
    <property type="entry name" value="H/ACA_rnp_Gar1/Naf1"/>
</dbReference>
<feature type="compositionally biased region" description="Basic and acidic residues" evidence="8">
    <location>
        <begin position="287"/>
        <end position="298"/>
    </location>
</feature>
<evidence type="ECO:0000256" key="3">
    <source>
        <dbReference type="ARBA" id="ARBA00022552"/>
    </source>
</evidence>
<keyword evidence="3 7" id="KW-0698">rRNA processing</keyword>
<evidence type="ECO:0000256" key="1">
    <source>
        <dbReference type="ARBA" id="ARBA00009801"/>
    </source>
</evidence>
<comment type="function">
    <text evidence="7">Required for ribosome biogenesis. Part of a complex which catalyzes pseudouridylation of rRNA. This involves the isomerization of uridine such that the ribose is subsequently attached to C5, instead of the normal N1. Pseudouridine ("psi") residues may serve to stabilize the conformation of rRNAs.</text>
</comment>
<comment type="similarity">
    <text evidence="1">Belongs to the NAF1 family.</text>
</comment>
<feature type="region of interest" description="Disordered" evidence="8">
    <location>
        <begin position="201"/>
        <end position="331"/>
    </location>
</feature>
<accession>A0A9P1MAH3</accession>
<evidence type="ECO:0000256" key="6">
    <source>
        <dbReference type="ARBA" id="ARBA00023242"/>
    </source>
</evidence>
<feature type="compositionally biased region" description="Acidic residues" evidence="8">
    <location>
        <begin position="7"/>
        <end position="16"/>
    </location>
</feature>
<dbReference type="GO" id="GO:0000493">
    <property type="term" value="P:box H/ACA snoRNP assembly"/>
    <property type="evidence" value="ECO:0007669"/>
    <property type="project" value="InterPro"/>
</dbReference>
<dbReference type="InterPro" id="IPR009000">
    <property type="entry name" value="Transl_B-barrel_sf"/>
</dbReference>
<organism evidence="9 10">
    <name type="scientific">Parascedosporium putredinis</name>
    <dbReference type="NCBI Taxonomy" id="1442378"/>
    <lineage>
        <taxon>Eukaryota</taxon>
        <taxon>Fungi</taxon>
        <taxon>Dikarya</taxon>
        <taxon>Ascomycota</taxon>
        <taxon>Pezizomycotina</taxon>
        <taxon>Sordariomycetes</taxon>
        <taxon>Hypocreomycetidae</taxon>
        <taxon>Microascales</taxon>
        <taxon>Microascaceae</taxon>
        <taxon>Parascedosporium</taxon>
    </lineage>
</organism>
<dbReference type="Pfam" id="PF04410">
    <property type="entry name" value="Gar1"/>
    <property type="match status" value="1"/>
</dbReference>
<gene>
    <name evidence="9" type="ORF">PPNO1_LOCUS5456</name>
</gene>
<evidence type="ECO:0000256" key="4">
    <source>
        <dbReference type="ARBA" id="ARBA00022553"/>
    </source>
</evidence>
<dbReference type="AlphaFoldDB" id="A0A9P1MAH3"/>
<protein>
    <recommendedName>
        <fullName evidence="7">H/ACA ribonucleoprotein complex subunit</fullName>
    </recommendedName>
</protein>
<feature type="compositionally biased region" description="Polar residues" evidence="8">
    <location>
        <begin position="229"/>
        <end position="239"/>
    </location>
</feature>
<dbReference type="Gene3D" id="2.40.10.230">
    <property type="entry name" value="Probable tRNA pseudouridine synthase domain"/>
    <property type="match status" value="1"/>
</dbReference>
<dbReference type="InterPro" id="IPR038664">
    <property type="entry name" value="Gar1/Naf1_Cbf5-bd_sf"/>
</dbReference>
<comment type="subcellular location">
    <subcellularLocation>
        <location evidence="7">Nucleus</location>
        <location evidence="7">Nucleolus</location>
    </subcellularLocation>
</comment>
<comment type="subunit">
    <text evidence="7">Component of the small nucleolar ribonucleoprotein particles containing H/ACA-type snoRNAs (H/ACA snoRNPs).</text>
</comment>
<dbReference type="EMBL" id="CALLCH030000012">
    <property type="protein sequence ID" value="CAI4215755.1"/>
    <property type="molecule type" value="Genomic_DNA"/>
</dbReference>
<keyword evidence="7" id="KW-0687">Ribonucleoprotein</keyword>
<evidence type="ECO:0000313" key="9">
    <source>
        <dbReference type="EMBL" id="CAI4215755.1"/>
    </source>
</evidence>
<dbReference type="GO" id="GO:0005730">
    <property type="term" value="C:nucleolus"/>
    <property type="evidence" value="ECO:0007669"/>
    <property type="project" value="UniProtKB-SubCell"/>
</dbReference>
<comment type="similarity">
    <text evidence="7">Belongs to the GAR1 family.</text>
</comment>
<dbReference type="PANTHER" id="PTHR31633">
    <property type="entry name" value="H/ACA RIBONUCLEOPROTEIN COMPLEX NON-CORE SUBUNIT NAF1"/>
    <property type="match status" value="1"/>
</dbReference>
<dbReference type="Proteomes" id="UP000838763">
    <property type="component" value="Unassembled WGS sequence"/>
</dbReference>
<evidence type="ECO:0000256" key="7">
    <source>
        <dbReference type="RuleBase" id="RU364004"/>
    </source>
</evidence>
<feature type="non-terminal residue" evidence="9">
    <location>
        <position position="1"/>
    </location>
</feature>
<name>A0A9P1MAH3_9PEZI</name>
<proteinExistence type="inferred from homology"/>
<evidence type="ECO:0000256" key="8">
    <source>
        <dbReference type="SAM" id="MobiDB-lite"/>
    </source>
</evidence>
<dbReference type="GO" id="GO:0006364">
    <property type="term" value="P:rRNA processing"/>
    <property type="evidence" value="ECO:0007669"/>
    <property type="project" value="UniProtKB-KW"/>
</dbReference>
<evidence type="ECO:0000256" key="5">
    <source>
        <dbReference type="ARBA" id="ARBA00022884"/>
    </source>
</evidence>
<keyword evidence="6 7" id="KW-0539">Nucleus</keyword>
<dbReference type="SUPFAM" id="SSF50447">
    <property type="entry name" value="Translation proteins"/>
    <property type="match status" value="1"/>
</dbReference>
<dbReference type="InterPro" id="IPR040309">
    <property type="entry name" value="Naf1"/>
</dbReference>
<keyword evidence="4" id="KW-0597">Phosphoprotein</keyword>
<feature type="compositionally biased region" description="Basic and acidic residues" evidence="8">
    <location>
        <begin position="41"/>
        <end position="56"/>
    </location>
</feature>
<dbReference type="GO" id="GO:0005732">
    <property type="term" value="C:sno(s)RNA-containing ribonucleoprotein complex"/>
    <property type="evidence" value="ECO:0007669"/>
    <property type="project" value="InterPro"/>
</dbReference>
<dbReference type="GO" id="GO:0003723">
    <property type="term" value="F:RNA binding"/>
    <property type="evidence" value="ECO:0007669"/>
    <property type="project" value="UniProtKB-KW"/>
</dbReference>
<keyword evidence="2 7" id="KW-0690">Ribosome biogenesis</keyword>
<keyword evidence="5 7" id="KW-0694">RNA-binding</keyword>
<dbReference type="GO" id="GO:0001522">
    <property type="term" value="P:pseudouridine synthesis"/>
    <property type="evidence" value="ECO:0007669"/>
    <property type="project" value="InterPro"/>
</dbReference>
<reference evidence="9" key="1">
    <citation type="submission" date="2022-11" db="EMBL/GenBank/DDBJ databases">
        <authorList>
            <person name="Scott C."/>
            <person name="Bruce N."/>
        </authorList>
    </citation>
    <scope>NUCLEOTIDE SEQUENCE</scope>
</reference>
<dbReference type="OrthoDB" id="21550at2759"/>